<dbReference type="InterPro" id="IPR008571">
    <property type="entry name" value="HerA-like"/>
</dbReference>
<evidence type="ECO:0000313" key="3">
    <source>
        <dbReference type="Proteomes" id="UP000509742"/>
    </source>
</evidence>
<evidence type="ECO:0000313" key="2">
    <source>
        <dbReference type="EMBL" id="BCD45258.1"/>
    </source>
</evidence>
<dbReference type="Proteomes" id="UP000509742">
    <property type="component" value="Chromosome"/>
</dbReference>
<dbReference type="GeneID" id="56928072"/>
<dbReference type="PANTHER" id="PTHR42957:SF1">
    <property type="entry name" value="HELICASE MJ1565-RELATED"/>
    <property type="match status" value="1"/>
</dbReference>
<keyword evidence="3" id="KW-1185">Reference proteome</keyword>
<accession>A0ABM7KXZ0</accession>
<dbReference type="SUPFAM" id="SSF52540">
    <property type="entry name" value="P-loop containing nucleoside triphosphate hydrolases"/>
    <property type="match status" value="1"/>
</dbReference>
<dbReference type="EMBL" id="AP023036">
    <property type="protein sequence ID" value="BCD45258.1"/>
    <property type="molecule type" value="Genomic_DNA"/>
</dbReference>
<protein>
    <recommendedName>
        <fullName evidence="1">Helicase HerA central domain-containing protein</fullName>
    </recommendedName>
</protein>
<dbReference type="Pfam" id="PF01935">
    <property type="entry name" value="DUF87"/>
    <property type="match status" value="1"/>
</dbReference>
<dbReference type="InterPro" id="IPR027417">
    <property type="entry name" value="P-loop_NTPase"/>
</dbReference>
<organism evidence="2 3">
    <name type="scientific">Helicobacter suis</name>
    <dbReference type="NCBI Taxonomy" id="104628"/>
    <lineage>
        <taxon>Bacteria</taxon>
        <taxon>Pseudomonadati</taxon>
        <taxon>Campylobacterota</taxon>
        <taxon>Epsilonproteobacteria</taxon>
        <taxon>Campylobacterales</taxon>
        <taxon>Helicobacteraceae</taxon>
        <taxon>Helicobacter</taxon>
    </lineage>
</organism>
<dbReference type="Gene3D" id="3.40.50.300">
    <property type="entry name" value="P-loop containing nucleotide triphosphate hydrolases"/>
    <property type="match status" value="2"/>
</dbReference>
<dbReference type="PANTHER" id="PTHR42957">
    <property type="entry name" value="HELICASE MJ1565-RELATED"/>
    <property type="match status" value="1"/>
</dbReference>
<feature type="domain" description="Helicase HerA central" evidence="1">
    <location>
        <begin position="207"/>
        <end position="385"/>
    </location>
</feature>
<proteinExistence type="predicted"/>
<evidence type="ECO:0000259" key="1">
    <source>
        <dbReference type="Pfam" id="PF01935"/>
    </source>
</evidence>
<dbReference type="InterPro" id="IPR002789">
    <property type="entry name" value="HerA_central"/>
</dbReference>
<sequence length="640" mass="74095">MLVTDFTEPIINDRETKADFFEKIKQEKNFVGFLYELDYEGAKIILNDNEKNALKGVPLGCFLIAIYSNELRENALEGVLLRVVDVAEIPQKQEMIKSLTETYISDTSEKKLNIDMDVYTRYYHQNSGLSARALGTFYVDQNGNLVFGTDIESFLGAHNYKVYKPQKEELGIIVNENMVSDIHTPKEEIGNLRYASSQSYDEDGSYAPAIYLRTNDIVSRRTAFFGMTRTGKSNTIKIIVSAIEKLNEQQKQQIGQIIFDINGEYTFANVQDETCIFDKFKDKNKVKRFSLSARKAQEHKDVEPIQYNFYEDETLEESFELLCDEIALNKSSDYFKAFMSVDMFDREEDDDHPDAKRREEIKRHKQRKRAIYQCILYRAKFPAKQNYKVEFTRFKLADKTLKNNDDPKYHEGVSLELACKYFENVDRSKLDTKYNNDKDWDALLKVLKATNVSGFKALMGMDKLHSKEGSGDSKKKIDSALRAGEIVLLDLSTASGAVQEKYISRLCAYIFQQSMDKFTSERTPEFIQMYFEEAHNIFPKDDKDLKNIYNRLAKEGAKLNIGISYSTQEVSSIAPSILKNTQNWFISHLNNKDEVKILEKYYDFSDFSQSIIRNSDVGLLESKLILIISLFLYKLRNFRS</sequence>
<gene>
    <name evidence="2" type="ORF">NHP190020_02970</name>
</gene>
<reference evidence="2 3" key="1">
    <citation type="submission" date="2020-04" db="EMBL/GenBank/DDBJ databases">
        <title>Genomic analysis of gastric non-Helicobacter pylori Helicobacters isolated in Japan.</title>
        <authorList>
            <person name="Suzuki M."/>
            <person name="Rimbara E."/>
        </authorList>
    </citation>
    <scope>NUCLEOTIDE SEQUENCE [LARGE SCALE GENOMIC DNA]</scope>
    <source>
        <strain evidence="2 3">NHP19-0020</strain>
    </source>
</reference>
<dbReference type="RefSeq" id="WP_232088476.1">
    <property type="nucleotide sequence ID" value="NZ_AP023036.1"/>
</dbReference>
<name>A0ABM7KXZ0_9HELI</name>